<evidence type="ECO:0000313" key="2">
    <source>
        <dbReference type="EMBL" id="JAD15815.1"/>
    </source>
</evidence>
<dbReference type="AlphaFoldDB" id="A0A0A9TJE2"/>
<reference evidence="2" key="1">
    <citation type="submission" date="2014-09" db="EMBL/GenBank/DDBJ databases">
        <authorList>
            <person name="Magalhaes I.L.F."/>
            <person name="Oliveira U."/>
            <person name="Santos F.R."/>
            <person name="Vidigal T.H.D.A."/>
            <person name="Brescovit A.D."/>
            <person name="Santos A.J."/>
        </authorList>
    </citation>
    <scope>NUCLEOTIDE SEQUENCE</scope>
    <source>
        <tissue evidence="2">Shoot tissue taken approximately 20 cm above the soil surface</tissue>
    </source>
</reference>
<name>A0A0A9TJE2_ARUDO</name>
<reference evidence="2" key="2">
    <citation type="journal article" date="2015" name="Data Brief">
        <title>Shoot transcriptome of the giant reed, Arundo donax.</title>
        <authorList>
            <person name="Barrero R.A."/>
            <person name="Guerrero F.D."/>
            <person name="Moolhuijzen P."/>
            <person name="Goolsby J.A."/>
            <person name="Tidwell J."/>
            <person name="Bellgard S.E."/>
            <person name="Bellgard M.I."/>
        </authorList>
    </citation>
    <scope>NUCLEOTIDE SEQUENCE</scope>
    <source>
        <tissue evidence="2">Shoot tissue taken approximately 20 cm above the soil surface</tissue>
    </source>
</reference>
<feature type="compositionally biased region" description="Low complexity" evidence="1">
    <location>
        <begin position="7"/>
        <end position="18"/>
    </location>
</feature>
<feature type="compositionally biased region" description="Pro residues" evidence="1">
    <location>
        <begin position="19"/>
        <end position="29"/>
    </location>
</feature>
<evidence type="ECO:0000256" key="1">
    <source>
        <dbReference type="SAM" id="MobiDB-lite"/>
    </source>
</evidence>
<feature type="region of interest" description="Disordered" evidence="1">
    <location>
        <begin position="1"/>
        <end position="29"/>
    </location>
</feature>
<dbReference type="EMBL" id="GBRH01282080">
    <property type="protein sequence ID" value="JAD15815.1"/>
    <property type="molecule type" value="Transcribed_RNA"/>
</dbReference>
<protein>
    <submittedName>
        <fullName evidence="2">Uncharacterized protein</fullName>
    </submittedName>
</protein>
<organism evidence="2">
    <name type="scientific">Arundo donax</name>
    <name type="common">Giant reed</name>
    <name type="synonym">Donax arundinaceus</name>
    <dbReference type="NCBI Taxonomy" id="35708"/>
    <lineage>
        <taxon>Eukaryota</taxon>
        <taxon>Viridiplantae</taxon>
        <taxon>Streptophyta</taxon>
        <taxon>Embryophyta</taxon>
        <taxon>Tracheophyta</taxon>
        <taxon>Spermatophyta</taxon>
        <taxon>Magnoliopsida</taxon>
        <taxon>Liliopsida</taxon>
        <taxon>Poales</taxon>
        <taxon>Poaceae</taxon>
        <taxon>PACMAD clade</taxon>
        <taxon>Arundinoideae</taxon>
        <taxon>Arundineae</taxon>
        <taxon>Arundo</taxon>
    </lineage>
</organism>
<accession>A0A0A9TJE2</accession>
<proteinExistence type="predicted"/>
<sequence length="29" mass="2984">MARVLLPSVSPSRTSPSSRRPPPPGSGPI</sequence>